<dbReference type="Pfam" id="PF01546">
    <property type="entry name" value="Peptidase_M20"/>
    <property type="match status" value="1"/>
</dbReference>
<evidence type="ECO:0000256" key="4">
    <source>
        <dbReference type="ARBA" id="ARBA00022801"/>
    </source>
</evidence>
<dbReference type="InterPro" id="IPR036264">
    <property type="entry name" value="Bact_exopeptidase_dim_dom"/>
</dbReference>
<keyword evidence="7" id="KW-0121">Carboxypeptidase</keyword>
<dbReference type="PANTHER" id="PTHR45962">
    <property type="entry name" value="N-FATTY-ACYL-AMINO ACID SYNTHASE/HYDROLASE PM20D1"/>
    <property type="match status" value="1"/>
</dbReference>
<name>A0A841AG12_9MICO</name>
<evidence type="ECO:0000313" key="8">
    <source>
        <dbReference type="Proteomes" id="UP000536685"/>
    </source>
</evidence>
<comment type="similarity">
    <text evidence="1">Belongs to the peptidase M20A family.</text>
</comment>
<keyword evidence="8" id="KW-1185">Reference proteome</keyword>
<gene>
    <name evidence="7" type="ORF">HD599_001063</name>
</gene>
<dbReference type="GO" id="GO:0046872">
    <property type="term" value="F:metal ion binding"/>
    <property type="evidence" value="ECO:0007669"/>
    <property type="project" value="UniProtKB-KW"/>
</dbReference>
<dbReference type="RefSeq" id="WP_184234323.1">
    <property type="nucleotide sequence ID" value="NZ_JACHMJ010000001.1"/>
</dbReference>
<dbReference type="Pfam" id="PF07687">
    <property type="entry name" value="M20_dimer"/>
    <property type="match status" value="1"/>
</dbReference>
<dbReference type="AlphaFoldDB" id="A0A841AG12"/>
<dbReference type="EC" id="3.4.17.-" evidence="7"/>
<dbReference type="Proteomes" id="UP000536685">
    <property type="component" value="Unassembled WGS sequence"/>
</dbReference>
<dbReference type="InterPro" id="IPR047177">
    <property type="entry name" value="Pept_M20A"/>
</dbReference>
<dbReference type="InterPro" id="IPR011650">
    <property type="entry name" value="Peptidase_M20_dimer"/>
</dbReference>
<accession>A0A841AG12</accession>
<evidence type="ECO:0000256" key="1">
    <source>
        <dbReference type="ARBA" id="ARBA00006247"/>
    </source>
</evidence>
<evidence type="ECO:0000259" key="6">
    <source>
        <dbReference type="Pfam" id="PF07687"/>
    </source>
</evidence>
<comment type="caution">
    <text evidence="7">The sequence shown here is derived from an EMBL/GenBank/DDBJ whole genome shotgun (WGS) entry which is preliminary data.</text>
</comment>
<sequence length="448" mass="48620">MTARTSDDELSLARFQALLRIPTVSRLDESQTDWARFDEFVEALPGLYPALHAALDRELVDGHSLLYRWAGSGDGAPTVLMAHYDVVAATDEGWDHPPFAAERVDSPDGELIWGRGTLDDKGALVSILEAVEARAAEGFVPARDVYLSFGHNEETTGGGAQAVVALLEARGIRPALVIDEGGAVVEGVFPGVAKPTAVVGVSEKGITTLTLTVEQEGGHASTPPRLTATARLSRAIVRLNASPFPARFTPTNLEMLRTVGAHASGPIRFAFTNLWLTRPLLLRLFGRLSDETNAMIRTTQAVTQLSAGLAANALAERAVATVNMRVAVGSTVQESVRHVRTALRDDAVRIDVQHPSEPSPVSPTTGRAWDLLARTIDETFDDVIVTPYIQLGASDSRHFTRISDHVYRFSPFEMTGEQRATLHAKNERMSVDTWLRGVGFYRRLIGSL</sequence>
<feature type="domain" description="Peptidase M20 dimerisation" evidence="6">
    <location>
        <begin position="202"/>
        <end position="348"/>
    </location>
</feature>
<dbReference type="EMBL" id="JACHMJ010000001">
    <property type="protein sequence ID" value="MBB5842740.1"/>
    <property type="molecule type" value="Genomic_DNA"/>
</dbReference>
<keyword evidence="5" id="KW-0862">Zinc</keyword>
<evidence type="ECO:0000313" key="7">
    <source>
        <dbReference type="EMBL" id="MBB5842740.1"/>
    </source>
</evidence>
<dbReference type="InterPro" id="IPR002933">
    <property type="entry name" value="Peptidase_M20"/>
</dbReference>
<dbReference type="GO" id="GO:0004180">
    <property type="term" value="F:carboxypeptidase activity"/>
    <property type="evidence" value="ECO:0007669"/>
    <property type="project" value="UniProtKB-KW"/>
</dbReference>
<dbReference type="Gene3D" id="3.40.630.10">
    <property type="entry name" value="Zn peptidases"/>
    <property type="match status" value="1"/>
</dbReference>
<evidence type="ECO:0000256" key="3">
    <source>
        <dbReference type="ARBA" id="ARBA00022723"/>
    </source>
</evidence>
<protein>
    <submittedName>
        <fullName evidence="7">Carboxypeptidase PM20D1</fullName>
        <ecNumber evidence="7">3.4.17.-</ecNumber>
    </submittedName>
</protein>
<keyword evidence="4 7" id="KW-0378">Hydrolase</keyword>
<evidence type="ECO:0000256" key="5">
    <source>
        <dbReference type="ARBA" id="ARBA00022833"/>
    </source>
</evidence>
<dbReference type="PANTHER" id="PTHR45962:SF1">
    <property type="entry name" value="N-FATTY-ACYL-AMINO ACID SYNTHASE_HYDROLASE PM20D1"/>
    <property type="match status" value="1"/>
</dbReference>
<evidence type="ECO:0000256" key="2">
    <source>
        <dbReference type="ARBA" id="ARBA00022670"/>
    </source>
</evidence>
<dbReference type="SUPFAM" id="SSF55031">
    <property type="entry name" value="Bacterial exopeptidase dimerisation domain"/>
    <property type="match status" value="1"/>
</dbReference>
<keyword evidence="2" id="KW-0645">Protease</keyword>
<dbReference type="Gene3D" id="3.30.70.360">
    <property type="match status" value="1"/>
</dbReference>
<dbReference type="GO" id="GO:0006508">
    <property type="term" value="P:proteolysis"/>
    <property type="evidence" value="ECO:0007669"/>
    <property type="project" value="UniProtKB-KW"/>
</dbReference>
<keyword evidence="3" id="KW-0479">Metal-binding</keyword>
<reference evidence="7 8" key="1">
    <citation type="submission" date="2020-08" db="EMBL/GenBank/DDBJ databases">
        <title>Sequencing the genomes of 1000 actinobacteria strains.</title>
        <authorList>
            <person name="Klenk H.-P."/>
        </authorList>
    </citation>
    <scope>NUCLEOTIDE SEQUENCE [LARGE SCALE GENOMIC DNA]</scope>
    <source>
        <strain evidence="7 8">DSM 105784</strain>
    </source>
</reference>
<dbReference type="SUPFAM" id="SSF53187">
    <property type="entry name" value="Zn-dependent exopeptidases"/>
    <property type="match status" value="1"/>
</dbReference>
<organism evidence="7 8">
    <name type="scientific">Conyzicola lurida</name>
    <dbReference type="NCBI Taxonomy" id="1172621"/>
    <lineage>
        <taxon>Bacteria</taxon>
        <taxon>Bacillati</taxon>
        <taxon>Actinomycetota</taxon>
        <taxon>Actinomycetes</taxon>
        <taxon>Micrococcales</taxon>
        <taxon>Microbacteriaceae</taxon>
        <taxon>Conyzicola</taxon>
    </lineage>
</organism>
<proteinExistence type="inferred from homology"/>
<dbReference type="Gene3D" id="1.10.150.900">
    <property type="match status" value="1"/>
</dbReference>